<accession>A0AA40FA64</accession>
<name>A0AA40FA64_9PEZI</name>
<keyword evidence="3" id="KW-1185">Reference proteome</keyword>
<evidence type="ECO:0000256" key="1">
    <source>
        <dbReference type="SAM" id="SignalP"/>
    </source>
</evidence>
<dbReference type="Proteomes" id="UP001172155">
    <property type="component" value="Unassembled WGS sequence"/>
</dbReference>
<proteinExistence type="predicted"/>
<dbReference type="AlphaFoldDB" id="A0AA40FA64"/>
<comment type="caution">
    <text evidence="2">The sequence shown here is derived from an EMBL/GenBank/DDBJ whole genome shotgun (WGS) entry which is preliminary data.</text>
</comment>
<dbReference type="PANTHER" id="PTHR39599:SF1">
    <property type="entry name" value="GPI-ANCHORED PROTEIN (EUROFUNG)"/>
    <property type="match status" value="1"/>
</dbReference>
<sequence length="246" mass="25042">MSINRPRPSSLARFGLAVALAALLVPQTHGLQQPFQPVETARVVQKRQGSGCLENFYSCAQYGAAFNGVCCQNGQTCRLDTNNNPACCPRNAICTGVAPANFQPPNPTIDFVPNPYYSFPYIATSFGNARACSQAIGQCSDSFQACTSQLGGQAGVGNYHVTVVVPGGGGTTVTGNGGINYGPASATSICSSLSRIACRDIQPGMCTMTGAAGGFYVGTAMAGNVAARPTLACAVAAVGIAGLGLV</sequence>
<feature type="chain" id="PRO_5041341751" description="Gpi-anchored protein" evidence="1">
    <location>
        <begin position="31"/>
        <end position="246"/>
    </location>
</feature>
<feature type="signal peptide" evidence="1">
    <location>
        <begin position="1"/>
        <end position="30"/>
    </location>
</feature>
<dbReference type="EMBL" id="JAUKUD010000001">
    <property type="protein sequence ID" value="KAK0754077.1"/>
    <property type="molecule type" value="Genomic_DNA"/>
</dbReference>
<dbReference type="PANTHER" id="PTHR39599">
    <property type="entry name" value="GPI-ANCHORED PROTEIN (EUROFUNG)-RELATED-RELATED"/>
    <property type="match status" value="1"/>
</dbReference>
<gene>
    <name evidence="2" type="ORF">B0T18DRAFT_398445</name>
</gene>
<evidence type="ECO:0000313" key="2">
    <source>
        <dbReference type="EMBL" id="KAK0754077.1"/>
    </source>
</evidence>
<organism evidence="2 3">
    <name type="scientific">Schizothecium vesticola</name>
    <dbReference type="NCBI Taxonomy" id="314040"/>
    <lineage>
        <taxon>Eukaryota</taxon>
        <taxon>Fungi</taxon>
        <taxon>Dikarya</taxon>
        <taxon>Ascomycota</taxon>
        <taxon>Pezizomycotina</taxon>
        <taxon>Sordariomycetes</taxon>
        <taxon>Sordariomycetidae</taxon>
        <taxon>Sordariales</taxon>
        <taxon>Schizotheciaceae</taxon>
        <taxon>Schizothecium</taxon>
    </lineage>
</organism>
<protein>
    <recommendedName>
        <fullName evidence="4">Gpi-anchored protein</fullName>
    </recommendedName>
</protein>
<keyword evidence="1" id="KW-0732">Signal</keyword>
<evidence type="ECO:0008006" key="4">
    <source>
        <dbReference type="Google" id="ProtNLM"/>
    </source>
</evidence>
<evidence type="ECO:0000313" key="3">
    <source>
        <dbReference type="Proteomes" id="UP001172155"/>
    </source>
</evidence>
<reference evidence="2" key="1">
    <citation type="submission" date="2023-06" db="EMBL/GenBank/DDBJ databases">
        <title>Genome-scale phylogeny and comparative genomics of the fungal order Sordariales.</title>
        <authorList>
            <consortium name="Lawrence Berkeley National Laboratory"/>
            <person name="Hensen N."/>
            <person name="Bonometti L."/>
            <person name="Westerberg I."/>
            <person name="Brannstrom I.O."/>
            <person name="Guillou S."/>
            <person name="Cros-Aarteil S."/>
            <person name="Calhoun S."/>
            <person name="Haridas S."/>
            <person name="Kuo A."/>
            <person name="Mondo S."/>
            <person name="Pangilinan J."/>
            <person name="Riley R."/>
            <person name="LaButti K."/>
            <person name="Andreopoulos B."/>
            <person name="Lipzen A."/>
            <person name="Chen C."/>
            <person name="Yanf M."/>
            <person name="Daum C."/>
            <person name="Ng V."/>
            <person name="Clum A."/>
            <person name="Steindorff A."/>
            <person name="Ohm R."/>
            <person name="Martin F."/>
            <person name="Silar P."/>
            <person name="Natvig D."/>
            <person name="Lalanne C."/>
            <person name="Gautier V."/>
            <person name="Ament-velasquez S.L."/>
            <person name="Kruys A."/>
            <person name="Hutchinson M.I."/>
            <person name="Powell A.J."/>
            <person name="Barry K."/>
            <person name="Miller A.N."/>
            <person name="Grigoriev I.V."/>
            <person name="Debuchy R."/>
            <person name="Gladieux P."/>
            <person name="Thoren M.H."/>
            <person name="Johannesson H."/>
        </authorList>
    </citation>
    <scope>NUCLEOTIDE SEQUENCE</scope>
    <source>
        <strain evidence="2">SMH3187-1</strain>
    </source>
</reference>